<dbReference type="Pfam" id="PF09578">
    <property type="entry name" value="Spore_YabQ"/>
    <property type="match status" value="1"/>
</dbReference>
<comment type="caution">
    <text evidence="2">The sequence shown here is derived from an EMBL/GenBank/DDBJ whole genome shotgun (WGS) entry which is preliminary data.</text>
</comment>
<gene>
    <name evidence="2" type="primary">yabQ</name>
    <name evidence="2" type="ORF">CR194_19700</name>
</gene>
<reference evidence="2 3" key="1">
    <citation type="submission" date="2017-10" db="EMBL/GenBank/DDBJ databases">
        <title>Bacillus sp. nov., a halophilic bacterium isolated from a Keqin Lake.</title>
        <authorList>
            <person name="Wang H."/>
        </authorList>
    </citation>
    <scope>NUCLEOTIDE SEQUENCE [LARGE SCALE GENOMIC DNA]</scope>
    <source>
        <strain evidence="2 3">KQ-12</strain>
    </source>
</reference>
<dbReference type="RefSeq" id="WP_110612309.1">
    <property type="nucleotide sequence ID" value="NZ_PDOD01000007.1"/>
</dbReference>
<keyword evidence="3" id="KW-1185">Reference proteome</keyword>
<dbReference type="AlphaFoldDB" id="A0A323TQH9"/>
<accession>A0A323TQH9</accession>
<dbReference type="EMBL" id="PDOD01000007">
    <property type="protein sequence ID" value="PYZ91555.1"/>
    <property type="molecule type" value="Genomic_DNA"/>
</dbReference>
<name>A0A323TQH9_9BACI</name>
<evidence type="ECO:0000313" key="3">
    <source>
        <dbReference type="Proteomes" id="UP000248214"/>
    </source>
</evidence>
<feature type="transmembrane region" description="Helical" evidence="1">
    <location>
        <begin position="46"/>
        <end position="64"/>
    </location>
</feature>
<feature type="transmembrane region" description="Helical" evidence="1">
    <location>
        <begin position="99"/>
        <end position="119"/>
    </location>
</feature>
<dbReference type="OrthoDB" id="1653819at2"/>
<evidence type="ECO:0000256" key="1">
    <source>
        <dbReference type="SAM" id="Phobius"/>
    </source>
</evidence>
<protein>
    <submittedName>
        <fullName evidence="2">Spore cortex biosynthesis protein YabQ</fullName>
    </submittedName>
</protein>
<proteinExistence type="predicted"/>
<sequence>MSLDVQLTSLLASIAMGVGLATSLDTYERILGKRTSFRKTRIVNDFLFWVAQALIYFGILLHINHGEVRVYLLLAVMLGYALYRALFETTYRRILESCLRIIHHIIHFIVRCIYIFLINPTKGLLKLLGRLGMMLTIAIWKIVSTLLIWVFRPILMVVRYTDIKCGQPFIKHRKRLRNQIKSVRQRFLSKKKK</sequence>
<dbReference type="NCBIfam" id="TIGR02893">
    <property type="entry name" value="spore_yabQ"/>
    <property type="match status" value="1"/>
</dbReference>
<keyword evidence="1" id="KW-0472">Membrane</keyword>
<feature type="transmembrane region" description="Helical" evidence="1">
    <location>
        <begin position="6"/>
        <end position="25"/>
    </location>
</feature>
<organism evidence="2 3">
    <name type="scientific">Salipaludibacillus keqinensis</name>
    <dbReference type="NCBI Taxonomy" id="2045207"/>
    <lineage>
        <taxon>Bacteria</taxon>
        <taxon>Bacillati</taxon>
        <taxon>Bacillota</taxon>
        <taxon>Bacilli</taxon>
        <taxon>Bacillales</taxon>
        <taxon>Bacillaceae</taxon>
    </lineage>
</organism>
<feature type="transmembrane region" description="Helical" evidence="1">
    <location>
        <begin position="131"/>
        <end position="151"/>
    </location>
</feature>
<dbReference type="InterPro" id="IPR019074">
    <property type="entry name" value="YabQ"/>
</dbReference>
<dbReference type="Proteomes" id="UP000248214">
    <property type="component" value="Unassembled WGS sequence"/>
</dbReference>
<evidence type="ECO:0000313" key="2">
    <source>
        <dbReference type="EMBL" id="PYZ91555.1"/>
    </source>
</evidence>
<keyword evidence="1" id="KW-0812">Transmembrane</keyword>
<feature type="transmembrane region" description="Helical" evidence="1">
    <location>
        <begin position="70"/>
        <end position="87"/>
    </location>
</feature>
<keyword evidence="1" id="KW-1133">Transmembrane helix</keyword>